<gene>
    <name evidence="1" type="ORF">BofuT4_uP058120.1</name>
</gene>
<dbReference type="InParanoid" id="G2XUR2"/>
<reference evidence="2" key="1">
    <citation type="journal article" date="2011" name="PLoS Genet.">
        <title>Genomic analysis of the necrotrophic fungal pathogens Sclerotinia sclerotiorum and Botrytis cinerea.</title>
        <authorList>
            <person name="Amselem J."/>
            <person name="Cuomo C.A."/>
            <person name="van Kan J.A."/>
            <person name="Viaud M."/>
            <person name="Benito E.P."/>
            <person name="Couloux A."/>
            <person name="Coutinho P.M."/>
            <person name="de Vries R.P."/>
            <person name="Dyer P.S."/>
            <person name="Fillinger S."/>
            <person name="Fournier E."/>
            <person name="Gout L."/>
            <person name="Hahn M."/>
            <person name="Kohn L."/>
            <person name="Lapalu N."/>
            <person name="Plummer K.M."/>
            <person name="Pradier J.M."/>
            <person name="Quevillon E."/>
            <person name="Sharon A."/>
            <person name="Simon A."/>
            <person name="ten Have A."/>
            <person name="Tudzynski B."/>
            <person name="Tudzynski P."/>
            <person name="Wincker P."/>
            <person name="Andrew M."/>
            <person name="Anthouard V."/>
            <person name="Beever R.E."/>
            <person name="Beffa R."/>
            <person name="Benoit I."/>
            <person name="Bouzid O."/>
            <person name="Brault B."/>
            <person name="Chen Z."/>
            <person name="Choquer M."/>
            <person name="Collemare J."/>
            <person name="Cotton P."/>
            <person name="Danchin E.G."/>
            <person name="Da Silva C."/>
            <person name="Gautier A."/>
            <person name="Giraud C."/>
            <person name="Giraud T."/>
            <person name="Gonzalez C."/>
            <person name="Grossetete S."/>
            <person name="Guldener U."/>
            <person name="Henrissat B."/>
            <person name="Howlett B.J."/>
            <person name="Kodira C."/>
            <person name="Kretschmer M."/>
            <person name="Lappartient A."/>
            <person name="Leroch M."/>
            <person name="Levis C."/>
            <person name="Mauceli E."/>
            <person name="Neuveglise C."/>
            <person name="Oeser B."/>
            <person name="Pearson M."/>
            <person name="Poulain J."/>
            <person name="Poussereau N."/>
            <person name="Quesneville H."/>
            <person name="Rascle C."/>
            <person name="Schumacher J."/>
            <person name="Segurens B."/>
            <person name="Sexton A."/>
            <person name="Silva E."/>
            <person name="Sirven C."/>
            <person name="Soanes D.M."/>
            <person name="Talbot N.J."/>
            <person name="Templeton M."/>
            <person name="Yandava C."/>
            <person name="Yarden O."/>
            <person name="Zeng Q."/>
            <person name="Rollins J.A."/>
            <person name="Lebrun M.H."/>
            <person name="Dickman M."/>
        </authorList>
    </citation>
    <scope>NUCLEOTIDE SEQUENCE [LARGE SCALE GENOMIC DNA]</scope>
    <source>
        <strain evidence="2">T4</strain>
    </source>
</reference>
<sequence length="54" mass="6123">MHSTYRIRSPRYVTGSKSNESTDILHIDGVGRVRIHPMQCNLARRQSIQAVTGQ</sequence>
<accession>G2XUR2</accession>
<name>G2XUR2_BOTF4</name>
<evidence type="ECO:0000313" key="2">
    <source>
        <dbReference type="Proteomes" id="UP000008177"/>
    </source>
</evidence>
<dbReference type="HOGENOM" id="CLU_3050042_0_0_1"/>
<dbReference type="AlphaFoldDB" id="G2XUR2"/>
<organism evidence="1 2">
    <name type="scientific">Botryotinia fuckeliana (strain T4)</name>
    <name type="common">Noble rot fungus</name>
    <name type="synonym">Botrytis cinerea</name>
    <dbReference type="NCBI Taxonomy" id="999810"/>
    <lineage>
        <taxon>Eukaryota</taxon>
        <taxon>Fungi</taxon>
        <taxon>Dikarya</taxon>
        <taxon>Ascomycota</taxon>
        <taxon>Pezizomycotina</taxon>
        <taxon>Leotiomycetes</taxon>
        <taxon>Helotiales</taxon>
        <taxon>Sclerotiniaceae</taxon>
        <taxon>Botrytis</taxon>
    </lineage>
</organism>
<proteinExistence type="predicted"/>
<evidence type="ECO:0000313" key="1">
    <source>
        <dbReference type="EMBL" id="CCD44232.1"/>
    </source>
</evidence>
<dbReference type="Proteomes" id="UP000008177">
    <property type="component" value="Unplaced contigs"/>
</dbReference>
<protein>
    <submittedName>
        <fullName evidence="1">Uncharacterized protein</fullName>
    </submittedName>
</protein>
<dbReference type="EMBL" id="FQ790270">
    <property type="protein sequence ID" value="CCD44232.1"/>
    <property type="molecule type" value="Genomic_DNA"/>
</dbReference>